<name>A0A167WGV9_9HYPO</name>
<protein>
    <submittedName>
        <fullName evidence="2">Uncharacterized protein</fullName>
    </submittedName>
</protein>
<evidence type="ECO:0000313" key="2">
    <source>
        <dbReference type="EMBL" id="OAA63775.1"/>
    </source>
</evidence>
<keyword evidence="3" id="KW-1185">Reference proteome</keyword>
<organism evidence="2 3">
    <name type="scientific">Niveomyces insectorum RCEF 264</name>
    <dbReference type="NCBI Taxonomy" id="1081102"/>
    <lineage>
        <taxon>Eukaryota</taxon>
        <taxon>Fungi</taxon>
        <taxon>Dikarya</taxon>
        <taxon>Ascomycota</taxon>
        <taxon>Pezizomycotina</taxon>
        <taxon>Sordariomycetes</taxon>
        <taxon>Hypocreomycetidae</taxon>
        <taxon>Hypocreales</taxon>
        <taxon>Cordycipitaceae</taxon>
        <taxon>Niveomyces</taxon>
    </lineage>
</organism>
<reference evidence="2 3" key="1">
    <citation type="journal article" date="2016" name="Genome Biol. Evol.">
        <title>Divergent and convergent evolution of fungal pathogenicity.</title>
        <authorList>
            <person name="Shang Y."/>
            <person name="Xiao G."/>
            <person name="Zheng P."/>
            <person name="Cen K."/>
            <person name="Zhan S."/>
            <person name="Wang C."/>
        </authorList>
    </citation>
    <scope>NUCLEOTIDE SEQUENCE [LARGE SCALE GENOMIC DNA]</scope>
    <source>
        <strain evidence="2 3">RCEF 264</strain>
    </source>
</reference>
<evidence type="ECO:0000256" key="1">
    <source>
        <dbReference type="SAM" id="MobiDB-lite"/>
    </source>
</evidence>
<feature type="region of interest" description="Disordered" evidence="1">
    <location>
        <begin position="158"/>
        <end position="178"/>
    </location>
</feature>
<evidence type="ECO:0000313" key="3">
    <source>
        <dbReference type="Proteomes" id="UP000076874"/>
    </source>
</evidence>
<gene>
    <name evidence="2" type="ORF">SPI_03938</name>
</gene>
<comment type="caution">
    <text evidence="2">The sequence shown here is derived from an EMBL/GenBank/DDBJ whole genome shotgun (WGS) entry which is preliminary data.</text>
</comment>
<sequence>MFIHFRGYGRTKAMSIYYRSYVRIKAMFIYYRSYPYEGAIPPPIVANARYWRYQGATSLSYEDVYRKSKYSRTGRRISTLYSSLVAGGYRCTDPTKNVPDADASYSVRHQPYDTSSAGVRLGGAVGANPYDTILINDDENNDGDVVVIEDNDVVAVDDDDNNNNNRTIVTARGGPASR</sequence>
<dbReference type="AlphaFoldDB" id="A0A167WGV9"/>
<dbReference type="Proteomes" id="UP000076874">
    <property type="component" value="Unassembled WGS sequence"/>
</dbReference>
<accession>A0A167WGV9</accession>
<dbReference type="EMBL" id="AZHD01000005">
    <property type="protein sequence ID" value="OAA63775.1"/>
    <property type="molecule type" value="Genomic_DNA"/>
</dbReference>
<proteinExistence type="predicted"/>